<keyword evidence="7" id="KW-0614">Plasmid</keyword>
<dbReference type="AlphaFoldDB" id="H2ERW4"/>
<name>H2ERW4_ALIFS</name>
<evidence type="ECO:0000256" key="4">
    <source>
        <dbReference type="ARBA" id="ARBA00022490"/>
    </source>
</evidence>
<evidence type="ECO:0000256" key="2">
    <source>
        <dbReference type="ARBA" id="ARBA00007183"/>
    </source>
</evidence>
<dbReference type="GO" id="GO:0005737">
    <property type="term" value="C:cytoplasm"/>
    <property type="evidence" value="ECO:0007669"/>
    <property type="project" value="UniProtKB-SubCell"/>
</dbReference>
<evidence type="ECO:0000256" key="6">
    <source>
        <dbReference type="ARBA" id="ARBA00023125"/>
    </source>
</evidence>
<organism evidence="7">
    <name type="scientific">Aliivibrio fischeri</name>
    <name type="common">Vibrio fischeri</name>
    <dbReference type="NCBI Taxonomy" id="668"/>
    <lineage>
        <taxon>Bacteria</taxon>
        <taxon>Pseudomonadati</taxon>
        <taxon>Pseudomonadota</taxon>
        <taxon>Gammaproteobacteria</taxon>
        <taxon>Vibrionales</taxon>
        <taxon>Vibrionaceae</taxon>
        <taxon>Aliivibrio</taxon>
    </lineage>
</organism>
<dbReference type="RefSeq" id="WP_014343737.1">
    <property type="nucleotide sequence ID" value="NC_016853.1"/>
</dbReference>
<comment type="similarity">
    <text evidence="2">Belongs to the TraY family.</text>
</comment>
<proteinExistence type="inferred from homology"/>
<reference evidence="7" key="1">
    <citation type="submission" date="2011-11" db="EMBL/GenBank/DDBJ databases">
        <authorList>
            <person name="Summers A.O."/>
            <person name="Wireman J."/>
            <person name="Williams L.E."/>
        </authorList>
    </citation>
    <scope>NUCLEOTIDE SEQUENCE</scope>
    <source>
        <strain evidence="7">ES657</strain>
        <plasmid evidence="7">pES657-44</plasmid>
    </source>
</reference>
<evidence type="ECO:0000256" key="5">
    <source>
        <dbReference type="ARBA" id="ARBA00022971"/>
    </source>
</evidence>
<geneLocation type="plasmid" evidence="7">
    <name>pES657-44</name>
</geneLocation>
<accession>H2ERW4</accession>
<evidence type="ECO:0000256" key="3">
    <source>
        <dbReference type="ARBA" id="ARBA00020541"/>
    </source>
</evidence>
<evidence type="ECO:0000256" key="1">
    <source>
        <dbReference type="ARBA" id="ARBA00004496"/>
    </source>
</evidence>
<dbReference type="EMBL" id="JQ031551">
    <property type="protein sequence ID" value="AEY78131.1"/>
    <property type="molecule type" value="Genomic_DNA"/>
</dbReference>
<protein>
    <recommendedName>
        <fullName evidence="3">Relaxosome protein TraY</fullName>
    </recommendedName>
</protein>
<dbReference type="InterPro" id="IPR008876">
    <property type="entry name" value="TraY"/>
</dbReference>
<sequence>MSKTKKQGAVGLWFELDKETNHLLKLQAEKTDAASALKPLLSSKETFNKKR</sequence>
<keyword evidence="4" id="KW-0963">Cytoplasm</keyword>
<dbReference type="Pfam" id="PF05509">
    <property type="entry name" value="TraY"/>
    <property type="match status" value="1"/>
</dbReference>
<keyword evidence="5" id="KW-0184">Conjugation</keyword>
<dbReference type="GO" id="GO:0003677">
    <property type="term" value="F:DNA binding"/>
    <property type="evidence" value="ECO:0007669"/>
    <property type="project" value="UniProtKB-KW"/>
</dbReference>
<keyword evidence="6" id="KW-0238">DNA-binding</keyword>
<comment type="subcellular location">
    <subcellularLocation>
        <location evidence="1">Cytoplasm</location>
    </subcellularLocation>
</comment>
<evidence type="ECO:0000313" key="7">
    <source>
        <dbReference type="EMBL" id="AEY78131.1"/>
    </source>
</evidence>